<proteinExistence type="inferred from homology"/>
<feature type="transmembrane region" description="Helical" evidence="8">
    <location>
        <begin position="75"/>
        <end position="97"/>
    </location>
</feature>
<comment type="caution">
    <text evidence="9">The sequence shown here is derived from an EMBL/GenBank/DDBJ whole genome shotgun (WGS) entry which is preliminary data.</text>
</comment>
<reference evidence="9 10" key="1">
    <citation type="submission" date="2021-07" db="EMBL/GenBank/DDBJ databases">
        <title>The Aristolochia fimbriata genome: insights into angiosperm evolution, floral development and chemical biosynthesis.</title>
        <authorList>
            <person name="Jiao Y."/>
        </authorList>
    </citation>
    <scope>NUCLEOTIDE SEQUENCE [LARGE SCALE GENOMIC DNA]</scope>
    <source>
        <strain evidence="9">IBCAS-2021</strain>
        <tissue evidence="9">Leaf</tissue>
    </source>
</reference>
<keyword evidence="3" id="KW-0813">Transport</keyword>
<protein>
    <submittedName>
        <fullName evidence="9">Uncharacterized protein</fullName>
    </submittedName>
</protein>
<feature type="transmembrane region" description="Helical" evidence="8">
    <location>
        <begin position="148"/>
        <end position="167"/>
    </location>
</feature>
<evidence type="ECO:0000256" key="5">
    <source>
        <dbReference type="ARBA" id="ARBA00022989"/>
    </source>
</evidence>
<keyword evidence="5 8" id="KW-1133">Transmembrane helix</keyword>
<name>A0AAV7EPK6_ARIFI</name>
<dbReference type="SUPFAM" id="SSF103481">
    <property type="entry name" value="Multidrug resistance efflux transporter EmrE"/>
    <property type="match status" value="2"/>
</dbReference>
<dbReference type="Gene3D" id="1.10.3730.20">
    <property type="match status" value="1"/>
</dbReference>
<evidence type="ECO:0000256" key="2">
    <source>
        <dbReference type="ARBA" id="ARBA00006213"/>
    </source>
</evidence>
<comment type="subcellular location">
    <subcellularLocation>
        <location evidence="1">Membrane</location>
        <topology evidence="1">Multi-pass membrane protein</topology>
    </subcellularLocation>
</comment>
<feature type="transmembrane region" description="Helical" evidence="8">
    <location>
        <begin position="502"/>
        <end position="520"/>
    </location>
</feature>
<feature type="transmembrane region" description="Helical" evidence="8">
    <location>
        <begin position="592"/>
        <end position="616"/>
    </location>
</feature>
<feature type="transmembrane region" description="Helical" evidence="8">
    <location>
        <begin position="557"/>
        <end position="580"/>
    </location>
</feature>
<feature type="transmembrane region" description="Helical" evidence="8">
    <location>
        <begin position="206"/>
        <end position="225"/>
    </location>
</feature>
<evidence type="ECO:0000313" key="10">
    <source>
        <dbReference type="Proteomes" id="UP000825729"/>
    </source>
</evidence>
<feature type="transmembrane region" description="Helical" evidence="8">
    <location>
        <begin position="464"/>
        <end position="490"/>
    </location>
</feature>
<keyword evidence="4 8" id="KW-0812">Transmembrane</keyword>
<feature type="transmembrane region" description="Helical" evidence="8">
    <location>
        <begin position="636"/>
        <end position="654"/>
    </location>
</feature>
<evidence type="ECO:0000256" key="3">
    <source>
        <dbReference type="ARBA" id="ARBA00022448"/>
    </source>
</evidence>
<feature type="transmembrane region" description="Helical" evidence="8">
    <location>
        <begin position="527"/>
        <end position="545"/>
    </location>
</feature>
<dbReference type="Pfam" id="PF16913">
    <property type="entry name" value="PUNUT"/>
    <property type="match status" value="2"/>
</dbReference>
<feature type="transmembrane region" description="Helical" evidence="8">
    <location>
        <begin position="118"/>
        <end position="136"/>
    </location>
</feature>
<feature type="transmembrane region" description="Helical" evidence="8">
    <location>
        <begin position="42"/>
        <end position="63"/>
    </location>
</feature>
<feature type="transmembrane region" description="Helical" evidence="8">
    <location>
        <begin position="399"/>
        <end position="422"/>
    </location>
</feature>
<dbReference type="GO" id="GO:0016020">
    <property type="term" value="C:membrane"/>
    <property type="evidence" value="ECO:0007669"/>
    <property type="project" value="UniProtKB-SubCell"/>
</dbReference>
<comment type="similarity">
    <text evidence="2">Belongs to the purine permeases (TC 2.A.7.14) family.</text>
</comment>
<feature type="compositionally biased region" description="Polar residues" evidence="7">
    <location>
        <begin position="19"/>
        <end position="29"/>
    </location>
</feature>
<evidence type="ECO:0000256" key="7">
    <source>
        <dbReference type="SAM" id="MobiDB-lite"/>
    </source>
</evidence>
<gene>
    <name evidence="9" type="ORF">H6P81_010720</name>
</gene>
<feature type="transmembrane region" description="Helical" evidence="8">
    <location>
        <begin position="693"/>
        <end position="712"/>
    </location>
</feature>
<feature type="transmembrane region" description="Helical" evidence="8">
    <location>
        <begin position="285"/>
        <end position="306"/>
    </location>
</feature>
<evidence type="ECO:0000256" key="8">
    <source>
        <dbReference type="SAM" id="Phobius"/>
    </source>
</evidence>
<dbReference type="EMBL" id="JAINDJ010000004">
    <property type="protein sequence ID" value="KAG9450755.1"/>
    <property type="molecule type" value="Genomic_DNA"/>
</dbReference>
<dbReference type="PANTHER" id="PTHR31376">
    <property type="entry name" value="OS09G0467300 PROTEIN-RELATED"/>
    <property type="match status" value="1"/>
</dbReference>
<evidence type="ECO:0000256" key="6">
    <source>
        <dbReference type="ARBA" id="ARBA00023136"/>
    </source>
</evidence>
<sequence length="734" mass="81233">MSSSMDVEAASGVGRSERGGTSSDQSTAAPNVIDPKKKKIRWGLLLTYTAFMAVGSIGGPLLQRLYFVHGGSRKWLSSCLQTIGFPFMFLPLFYLYARRFGRQPAARKLTRFFMGPKLFFASVFMGMLLGADNYLYSAGLAYLPVSTSSLLFATQLAFTALFAFLLVRQKFTFYSVNSVMLMTLGALVLALHTSKDRPPGVSSGEYFMGFFFTLGGAVLLGFILPSIELCYAKAGQAVTYALVMQFQIVFTLSATVLCLVGMAINNDFEVIPREAKEFAIGEAKYYLVIILTGIVWQFLFIGTLGVVYCSSSLFAGILSSVLLPLTQVGAVIAFDEKFTGEKGMSLALCLWGFTSYFIGEYKRAGRQVPSIEPEEVEVEGEEANRGNYKPSKETKLTPLLLNYALLALGNTGGPLLLRLYFIRGGSRLWFSSSLLTAGWAIMFIPLCVSYFYRRSSSPEGKTKLFFITPNLFMVAASLGIILGCIDYMYAYGCSYVPVTTSSLLMSTQLMFNAIFAFFVVKQRFSSYSINSVFLMTLGAIVLGLHTNRDRPANETHLHYILGFFMTLGAAFLYGIMLPLLQLAYSKAKQEVTYTLVIEVQMVMSFFATAFCVVGLLANSDYKAIAREVSSYRLGEAKYVAIVVCSAIMWQLYFLGMVGVVSCSSSLHAGVMEASLIPLTQMLAVVFFHERFTPEKGVSLALCLWGFSSYFYGERKKEMKERRKKQYGNETLELA</sequence>
<dbReference type="PANTHER" id="PTHR31376:SF105">
    <property type="entry name" value="PURINE PERMEASE-RELATED"/>
    <property type="match status" value="1"/>
</dbReference>
<feature type="transmembrane region" description="Helical" evidence="8">
    <location>
        <begin position="428"/>
        <end position="452"/>
    </location>
</feature>
<evidence type="ECO:0000256" key="4">
    <source>
        <dbReference type="ARBA" id="ARBA00022692"/>
    </source>
</evidence>
<keyword evidence="6 8" id="KW-0472">Membrane</keyword>
<feature type="region of interest" description="Disordered" evidence="7">
    <location>
        <begin position="1"/>
        <end position="30"/>
    </location>
</feature>
<evidence type="ECO:0000313" key="9">
    <source>
        <dbReference type="EMBL" id="KAG9450755.1"/>
    </source>
</evidence>
<organism evidence="9 10">
    <name type="scientific">Aristolochia fimbriata</name>
    <name type="common">White veined hardy Dutchman's pipe vine</name>
    <dbReference type="NCBI Taxonomy" id="158543"/>
    <lineage>
        <taxon>Eukaryota</taxon>
        <taxon>Viridiplantae</taxon>
        <taxon>Streptophyta</taxon>
        <taxon>Embryophyta</taxon>
        <taxon>Tracheophyta</taxon>
        <taxon>Spermatophyta</taxon>
        <taxon>Magnoliopsida</taxon>
        <taxon>Magnoliidae</taxon>
        <taxon>Piperales</taxon>
        <taxon>Aristolochiaceae</taxon>
        <taxon>Aristolochia</taxon>
    </lineage>
</organism>
<feature type="transmembrane region" description="Helical" evidence="8">
    <location>
        <begin position="237"/>
        <end position="265"/>
    </location>
</feature>
<dbReference type="GO" id="GO:0005345">
    <property type="term" value="F:purine nucleobase transmembrane transporter activity"/>
    <property type="evidence" value="ECO:0007669"/>
    <property type="project" value="UniProtKB-ARBA"/>
</dbReference>
<keyword evidence="10" id="KW-1185">Reference proteome</keyword>
<dbReference type="AlphaFoldDB" id="A0AAV7EPK6"/>
<feature type="transmembrane region" description="Helical" evidence="8">
    <location>
        <begin position="313"/>
        <end position="334"/>
    </location>
</feature>
<dbReference type="Proteomes" id="UP000825729">
    <property type="component" value="Unassembled WGS sequence"/>
</dbReference>
<evidence type="ECO:0000256" key="1">
    <source>
        <dbReference type="ARBA" id="ARBA00004141"/>
    </source>
</evidence>
<accession>A0AAV7EPK6</accession>
<dbReference type="InterPro" id="IPR030182">
    <property type="entry name" value="PUP_plant"/>
</dbReference>
<feature type="transmembrane region" description="Helical" evidence="8">
    <location>
        <begin position="174"/>
        <end position="194"/>
    </location>
</feature>
<dbReference type="InterPro" id="IPR037185">
    <property type="entry name" value="EmrE-like"/>
</dbReference>
<dbReference type="GO" id="GO:0015211">
    <property type="term" value="F:purine nucleoside transmembrane transporter activity"/>
    <property type="evidence" value="ECO:0007669"/>
    <property type="project" value="InterPro"/>
</dbReference>